<sequence>MSASPFRLTWGTTTTARHRVVLGTAGVTLFPQLSPRSSPCCNSPAAASTLLLRLAPSSINLVRHPISPLCFSRLRDLGCRYHQMDRLSFRTLRTTEAGHPRLLTARTPHLPITHDAHSGQRQELLLLLLLLLSTGQPDFSHLARAPDLIPWQQPTLCSTNTRLRPS</sequence>
<gene>
    <name evidence="1" type="ORF">CH063_08316</name>
</gene>
<accession>H1V9D7</accession>
<reference evidence="2" key="1">
    <citation type="journal article" date="2012" name="Nat. Genet.">
        <title>Lifestyle transitions in plant pathogenic Colletotrichum fungi deciphered by genome and transcriptome analyses.</title>
        <authorList>
            <person name="O'Connell R.J."/>
            <person name="Thon M.R."/>
            <person name="Hacquard S."/>
            <person name="Amyotte S.G."/>
            <person name="Kleemann J."/>
            <person name="Torres M.F."/>
            <person name="Damm U."/>
            <person name="Buiate E.A."/>
            <person name="Epstein L."/>
            <person name="Alkan N."/>
            <person name="Altmueller J."/>
            <person name="Alvarado-Balderrama L."/>
            <person name="Bauser C.A."/>
            <person name="Becker C."/>
            <person name="Birren B.W."/>
            <person name="Chen Z."/>
            <person name="Choi J."/>
            <person name="Crouch J.A."/>
            <person name="Duvick J.P."/>
            <person name="Farman M.A."/>
            <person name="Gan P."/>
            <person name="Heiman D."/>
            <person name="Henrissat B."/>
            <person name="Howard R.J."/>
            <person name="Kabbage M."/>
            <person name="Koch C."/>
            <person name="Kracher B."/>
            <person name="Kubo Y."/>
            <person name="Law A.D."/>
            <person name="Lebrun M.-H."/>
            <person name="Lee Y.-H."/>
            <person name="Miyara I."/>
            <person name="Moore N."/>
            <person name="Neumann U."/>
            <person name="Nordstroem K."/>
            <person name="Panaccione D.G."/>
            <person name="Panstruga R."/>
            <person name="Place M."/>
            <person name="Proctor R.H."/>
            <person name="Prusky D."/>
            <person name="Rech G."/>
            <person name="Reinhardt R."/>
            <person name="Rollins J.A."/>
            <person name="Rounsley S."/>
            <person name="Schardl C.L."/>
            <person name="Schwartz D.C."/>
            <person name="Shenoy N."/>
            <person name="Shirasu K."/>
            <person name="Sikhakolli U.R."/>
            <person name="Stueber K."/>
            <person name="Sukno S.A."/>
            <person name="Sweigard J.A."/>
            <person name="Takano Y."/>
            <person name="Takahara H."/>
            <person name="Trail F."/>
            <person name="van der Does H.C."/>
            <person name="Voll L.M."/>
            <person name="Will I."/>
            <person name="Young S."/>
            <person name="Zeng Q."/>
            <person name="Zhang J."/>
            <person name="Zhou S."/>
            <person name="Dickman M.B."/>
            <person name="Schulze-Lefert P."/>
            <person name="Ver Loren van Themaat E."/>
            <person name="Ma L.-J."/>
            <person name="Vaillancourt L.J."/>
        </authorList>
    </citation>
    <scope>NUCLEOTIDE SEQUENCE [LARGE SCALE GENOMIC DNA]</scope>
    <source>
        <strain evidence="2">IMI 349063</strain>
    </source>
</reference>
<dbReference type="EMBL" id="CACQ02002173">
    <property type="protein sequence ID" value="CCF36840.1"/>
    <property type="molecule type" value="Genomic_DNA"/>
</dbReference>
<dbReference type="Proteomes" id="UP000007174">
    <property type="component" value="Unassembled WGS sequence"/>
</dbReference>
<protein>
    <submittedName>
        <fullName evidence="1">Uncharacterized protein</fullName>
    </submittedName>
</protein>
<dbReference type="AlphaFoldDB" id="H1V9D7"/>
<evidence type="ECO:0000313" key="2">
    <source>
        <dbReference type="Proteomes" id="UP000007174"/>
    </source>
</evidence>
<name>H1V9D7_COLHI</name>
<proteinExistence type="predicted"/>
<dbReference type="HOGENOM" id="CLU_1602589_0_0_1"/>
<evidence type="ECO:0000313" key="1">
    <source>
        <dbReference type="EMBL" id="CCF36840.1"/>
    </source>
</evidence>
<organism evidence="1 2">
    <name type="scientific">Colletotrichum higginsianum (strain IMI 349063)</name>
    <name type="common">Crucifer anthracnose fungus</name>
    <dbReference type="NCBI Taxonomy" id="759273"/>
    <lineage>
        <taxon>Eukaryota</taxon>
        <taxon>Fungi</taxon>
        <taxon>Dikarya</taxon>
        <taxon>Ascomycota</taxon>
        <taxon>Pezizomycotina</taxon>
        <taxon>Sordariomycetes</taxon>
        <taxon>Hypocreomycetidae</taxon>
        <taxon>Glomerellales</taxon>
        <taxon>Glomerellaceae</taxon>
        <taxon>Colletotrichum</taxon>
        <taxon>Colletotrichum destructivum species complex</taxon>
    </lineage>
</organism>